<organism evidence="4 5">
    <name type="scientific">Phytophthora sojae (strain P6497)</name>
    <name type="common">Soybean stem and root rot agent</name>
    <name type="synonym">Phytophthora megasperma f. sp. glycines</name>
    <dbReference type="NCBI Taxonomy" id="1094619"/>
    <lineage>
        <taxon>Eukaryota</taxon>
        <taxon>Sar</taxon>
        <taxon>Stramenopiles</taxon>
        <taxon>Oomycota</taxon>
        <taxon>Peronosporomycetes</taxon>
        <taxon>Peronosporales</taxon>
        <taxon>Peronosporaceae</taxon>
        <taxon>Phytophthora</taxon>
    </lineage>
</organism>
<dbReference type="EMBL" id="JH159153">
    <property type="protein sequence ID" value="EGZ21963.1"/>
    <property type="molecule type" value="Genomic_DNA"/>
</dbReference>
<sequence length="117" mass="13231">MPHIGWLVDLDRQRCECAYFNKMRMCAHVVAALKKLHITSTARDPLQQLKNRIAESKKKKRGSSKQKKVVAKKKRSSTQIQPRQKASKQHQASATSKKRGRPANAAPAMTVQDVLIE</sequence>
<feature type="domain" description="SWIM-type" evidence="3">
    <location>
        <begin position="6"/>
        <end position="37"/>
    </location>
</feature>
<accession>G4ZA78</accession>
<evidence type="ECO:0000256" key="2">
    <source>
        <dbReference type="SAM" id="MobiDB-lite"/>
    </source>
</evidence>
<name>G4ZA78_PHYSP</name>
<reference evidence="4 5" key="1">
    <citation type="journal article" date="2006" name="Science">
        <title>Phytophthora genome sequences uncover evolutionary origins and mechanisms of pathogenesis.</title>
        <authorList>
            <person name="Tyler B.M."/>
            <person name="Tripathy S."/>
            <person name="Zhang X."/>
            <person name="Dehal P."/>
            <person name="Jiang R.H."/>
            <person name="Aerts A."/>
            <person name="Arredondo F.D."/>
            <person name="Baxter L."/>
            <person name="Bensasson D."/>
            <person name="Beynon J.L."/>
            <person name="Chapman J."/>
            <person name="Damasceno C.M."/>
            <person name="Dorrance A.E."/>
            <person name="Dou D."/>
            <person name="Dickerman A.W."/>
            <person name="Dubchak I.L."/>
            <person name="Garbelotto M."/>
            <person name="Gijzen M."/>
            <person name="Gordon S.G."/>
            <person name="Govers F."/>
            <person name="Grunwald N.J."/>
            <person name="Huang W."/>
            <person name="Ivors K.L."/>
            <person name="Jones R.W."/>
            <person name="Kamoun S."/>
            <person name="Krampis K."/>
            <person name="Lamour K.H."/>
            <person name="Lee M.K."/>
            <person name="McDonald W.H."/>
            <person name="Medina M."/>
            <person name="Meijer H.J."/>
            <person name="Nordberg E.K."/>
            <person name="Maclean D.J."/>
            <person name="Ospina-Giraldo M.D."/>
            <person name="Morris P.F."/>
            <person name="Phuntumart V."/>
            <person name="Putnam N.H."/>
            <person name="Rash S."/>
            <person name="Rose J.K."/>
            <person name="Sakihama Y."/>
            <person name="Salamov A.A."/>
            <person name="Savidor A."/>
            <person name="Scheuring C.F."/>
            <person name="Smith B.M."/>
            <person name="Sobral B.W."/>
            <person name="Terry A."/>
            <person name="Torto-Alalibo T.A."/>
            <person name="Win J."/>
            <person name="Xu Z."/>
            <person name="Zhang H."/>
            <person name="Grigoriev I.V."/>
            <person name="Rokhsar D.S."/>
            <person name="Boore J.L."/>
        </authorList>
    </citation>
    <scope>NUCLEOTIDE SEQUENCE [LARGE SCALE GENOMIC DNA]</scope>
    <source>
        <strain evidence="4 5">P6497</strain>
    </source>
</reference>
<keyword evidence="1" id="KW-0862">Zinc</keyword>
<dbReference type="RefSeq" id="XP_009524680.1">
    <property type="nucleotide sequence ID" value="XM_009526385.1"/>
</dbReference>
<dbReference type="GO" id="GO:0008270">
    <property type="term" value="F:zinc ion binding"/>
    <property type="evidence" value="ECO:0007669"/>
    <property type="project" value="UniProtKB-KW"/>
</dbReference>
<gene>
    <name evidence="4" type="ORF">PHYSODRAFT_329851</name>
</gene>
<evidence type="ECO:0000259" key="3">
    <source>
        <dbReference type="PROSITE" id="PS50966"/>
    </source>
</evidence>
<dbReference type="InterPro" id="IPR007527">
    <property type="entry name" value="Znf_SWIM"/>
</dbReference>
<protein>
    <recommendedName>
        <fullName evidence="3">SWIM-type domain-containing protein</fullName>
    </recommendedName>
</protein>
<dbReference type="InParanoid" id="G4ZA78"/>
<dbReference type="KEGG" id="psoj:PHYSODRAFT_329851"/>
<dbReference type="GeneID" id="20646003"/>
<evidence type="ECO:0000313" key="4">
    <source>
        <dbReference type="EMBL" id="EGZ21963.1"/>
    </source>
</evidence>
<feature type="compositionally biased region" description="Polar residues" evidence="2">
    <location>
        <begin position="78"/>
        <end position="95"/>
    </location>
</feature>
<evidence type="ECO:0000256" key="1">
    <source>
        <dbReference type="PROSITE-ProRule" id="PRU00325"/>
    </source>
</evidence>
<keyword evidence="5" id="KW-1185">Reference proteome</keyword>
<keyword evidence="1" id="KW-0479">Metal-binding</keyword>
<dbReference type="SMR" id="G4ZA78"/>
<feature type="compositionally biased region" description="Basic residues" evidence="2">
    <location>
        <begin position="57"/>
        <end position="76"/>
    </location>
</feature>
<dbReference type="PROSITE" id="PS50966">
    <property type="entry name" value="ZF_SWIM"/>
    <property type="match status" value="1"/>
</dbReference>
<dbReference type="Proteomes" id="UP000002640">
    <property type="component" value="Unassembled WGS sequence"/>
</dbReference>
<dbReference type="AlphaFoldDB" id="G4ZA78"/>
<proteinExistence type="predicted"/>
<feature type="region of interest" description="Disordered" evidence="2">
    <location>
        <begin position="52"/>
        <end position="117"/>
    </location>
</feature>
<keyword evidence="1" id="KW-0863">Zinc-finger</keyword>
<evidence type="ECO:0000313" key="5">
    <source>
        <dbReference type="Proteomes" id="UP000002640"/>
    </source>
</evidence>